<dbReference type="PIRSF" id="PIRSF026622">
    <property type="entry name" value="Proteas_026622"/>
    <property type="match status" value="1"/>
</dbReference>
<feature type="transmembrane region" description="Helical" evidence="2">
    <location>
        <begin position="96"/>
        <end position="116"/>
    </location>
</feature>
<dbReference type="KEGG" id="flh:EJ997_09180"/>
<organism evidence="4 5">
    <name type="scientific">Flaviflexus ciconiae</name>
    <dbReference type="NCBI Taxonomy" id="2496867"/>
    <lineage>
        <taxon>Bacteria</taxon>
        <taxon>Bacillati</taxon>
        <taxon>Actinomycetota</taxon>
        <taxon>Actinomycetes</taxon>
        <taxon>Actinomycetales</taxon>
        <taxon>Actinomycetaceae</taxon>
        <taxon>Flaviflexus</taxon>
    </lineage>
</organism>
<dbReference type="GO" id="GO:0008237">
    <property type="term" value="F:metallopeptidase activity"/>
    <property type="evidence" value="ECO:0007669"/>
    <property type="project" value="UniProtKB-KW"/>
</dbReference>
<feature type="transmembrane region" description="Helical" evidence="2">
    <location>
        <begin position="128"/>
        <end position="146"/>
    </location>
</feature>
<evidence type="ECO:0000256" key="1">
    <source>
        <dbReference type="SAM" id="MobiDB-lite"/>
    </source>
</evidence>
<dbReference type="GO" id="GO:0004175">
    <property type="term" value="F:endopeptidase activity"/>
    <property type="evidence" value="ECO:0007669"/>
    <property type="project" value="UniProtKB-ARBA"/>
</dbReference>
<feature type="transmembrane region" description="Helical" evidence="2">
    <location>
        <begin position="33"/>
        <end position="50"/>
    </location>
</feature>
<evidence type="ECO:0000313" key="5">
    <source>
        <dbReference type="Proteomes" id="UP000280344"/>
    </source>
</evidence>
<dbReference type="AlphaFoldDB" id="A0A3Q9G7J5"/>
<dbReference type="InterPro" id="IPR003675">
    <property type="entry name" value="Rce1/LyrA-like_dom"/>
</dbReference>
<keyword evidence="4" id="KW-0645">Protease</keyword>
<keyword evidence="5" id="KW-1185">Reference proteome</keyword>
<feature type="transmembrane region" description="Helical" evidence="2">
    <location>
        <begin position="234"/>
        <end position="256"/>
    </location>
</feature>
<evidence type="ECO:0000256" key="2">
    <source>
        <dbReference type="SAM" id="Phobius"/>
    </source>
</evidence>
<feature type="transmembrane region" description="Helical" evidence="2">
    <location>
        <begin position="56"/>
        <end position="75"/>
    </location>
</feature>
<protein>
    <submittedName>
        <fullName evidence="4">CPBP family intramembrane metalloprotease</fullName>
    </submittedName>
</protein>
<keyword evidence="2" id="KW-0812">Transmembrane</keyword>
<feature type="transmembrane region" description="Helical" evidence="2">
    <location>
        <begin position="204"/>
        <end position="227"/>
    </location>
</feature>
<dbReference type="EMBL" id="CP034593">
    <property type="protein sequence ID" value="AZQ77479.1"/>
    <property type="molecule type" value="Genomic_DNA"/>
</dbReference>
<name>A0A3Q9G7J5_9ACTO</name>
<dbReference type="RefSeq" id="WP_126704282.1">
    <property type="nucleotide sequence ID" value="NZ_CP034593.1"/>
</dbReference>
<sequence length="258" mass="27142">MTVLTKTEPDTELSVAEPNGLDAPPSYSHRKEIITVVSVIGLLAGLNFLAHFTPLSLWFFTIPVGVGVILLLGRAMGHTMADIGISRSTLKKGLKYGSIAAGIVLLGVLIGVLLPITRDFFLNDSYSSARTALLAAFVLIPIQTVLPEELAFRGILHSSLQKLGGIRAVLFAGSILFGLWHVASSLNLTAGNEGLTAMLGTGTLAQWVGIGLAVIATSFAGAAFTWLRHRSESVLAPIGLHWALNAFGALAAAAVFQM</sequence>
<gene>
    <name evidence="4" type="ORF">EJ997_09180</name>
</gene>
<feature type="transmembrane region" description="Helical" evidence="2">
    <location>
        <begin position="166"/>
        <end position="184"/>
    </location>
</feature>
<evidence type="ECO:0000259" key="3">
    <source>
        <dbReference type="Pfam" id="PF02517"/>
    </source>
</evidence>
<dbReference type="Pfam" id="PF02517">
    <property type="entry name" value="Rce1-like"/>
    <property type="match status" value="1"/>
</dbReference>
<dbReference type="Proteomes" id="UP000280344">
    <property type="component" value="Chromosome"/>
</dbReference>
<keyword evidence="4" id="KW-0378">Hydrolase</keyword>
<dbReference type="OrthoDB" id="3291654at2"/>
<dbReference type="InterPro" id="IPR015837">
    <property type="entry name" value="UCP026622_CAAX_protease"/>
</dbReference>
<proteinExistence type="predicted"/>
<dbReference type="GO" id="GO:0080120">
    <property type="term" value="P:CAAX-box protein maturation"/>
    <property type="evidence" value="ECO:0007669"/>
    <property type="project" value="UniProtKB-ARBA"/>
</dbReference>
<feature type="domain" description="CAAX prenyl protease 2/Lysostaphin resistance protein A-like" evidence="3">
    <location>
        <begin position="133"/>
        <end position="247"/>
    </location>
</feature>
<accession>A0A3Q9G7J5</accession>
<dbReference type="GO" id="GO:0006508">
    <property type="term" value="P:proteolysis"/>
    <property type="evidence" value="ECO:0007669"/>
    <property type="project" value="UniProtKB-KW"/>
</dbReference>
<reference evidence="4 5" key="1">
    <citation type="submission" date="2018-12" db="EMBL/GenBank/DDBJ databases">
        <title>Complete genome sequence of Flaviflexus sp. H23T48.</title>
        <authorList>
            <person name="Bae J.-W."/>
            <person name="Lee J.-Y."/>
        </authorList>
    </citation>
    <scope>NUCLEOTIDE SEQUENCE [LARGE SCALE GENOMIC DNA]</scope>
    <source>
        <strain evidence="4 5">H23T48</strain>
    </source>
</reference>
<feature type="region of interest" description="Disordered" evidence="1">
    <location>
        <begin position="1"/>
        <end position="21"/>
    </location>
</feature>
<keyword evidence="4" id="KW-0482">Metalloprotease</keyword>
<evidence type="ECO:0000313" key="4">
    <source>
        <dbReference type="EMBL" id="AZQ77479.1"/>
    </source>
</evidence>
<keyword evidence="2" id="KW-0472">Membrane</keyword>
<keyword evidence="2" id="KW-1133">Transmembrane helix</keyword>